<dbReference type="InterPro" id="IPR012334">
    <property type="entry name" value="Pectin_lyas_fold"/>
</dbReference>
<dbReference type="AlphaFoldDB" id="A0A4P8IHM3"/>
<accession>A0A4P8IHM3</accession>
<evidence type="ECO:0000313" key="3">
    <source>
        <dbReference type="EMBL" id="QCP35513.1"/>
    </source>
</evidence>
<keyword evidence="1" id="KW-0732">Signal</keyword>
<sequence>MNKKWIQFITGAALVTGLLAAPGLPESVQQVKQVEAKGKTYTITPKSKPKKKNYLKSNKYTKYTKNYYTLRDRLESLEKSKGGTIIFKKGTYTYTNAVFVPSNVKIIFQDGVVIKKGSKTGARSLKPSTSIFQLVKPSKSKKKKVYGKYNGTKNVTFEGQGNVTIDLKYFNKGIAIIAGHNKNIKINNIKFRNMKNGHFIEMDANQNSSVTNCSFSNAKGDMVKEAINLDTPDKATKGWSQPWSKYDKTPNMNVTIDRCYFSNMGRSIGTHKYSGGKYHTNITISNCTMKGMKKDAIRMMNWKSAKITGNVISGTKKGNYRAILGSGVYYPVIKDNKLVNFDRAIQFMAWKNKGPGSGYKTIYNKFSDYSYQCLKQNQCSGVRENFVRINWRYNDFATKHSKTIYLETF</sequence>
<dbReference type="InterPro" id="IPR039448">
    <property type="entry name" value="Beta_helix"/>
</dbReference>
<dbReference type="KEGG" id="arf:AR1Y2_2059"/>
<evidence type="ECO:0000256" key="1">
    <source>
        <dbReference type="SAM" id="SignalP"/>
    </source>
</evidence>
<dbReference type="EMBL" id="CP040058">
    <property type="protein sequence ID" value="QCP35513.1"/>
    <property type="molecule type" value="Genomic_DNA"/>
</dbReference>
<dbReference type="OrthoDB" id="2795933at2"/>
<organism evidence="3 4">
    <name type="scientific">Anaerostipes rhamnosivorans</name>
    <dbReference type="NCBI Taxonomy" id="1229621"/>
    <lineage>
        <taxon>Bacteria</taxon>
        <taxon>Bacillati</taxon>
        <taxon>Bacillota</taxon>
        <taxon>Clostridia</taxon>
        <taxon>Lachnospirales</taxon>
        <taxon>Lachnospiraceae</taxon>
        <taxon>Anaerostipes</taxon>
    </lineage>
</organism>
<gene>
    <name evidence="3" type="ORF">AR1Y2_2059</name>
</gene>
<feature type="chain" id="PRO_5039414235" description="Right handed beta helix domain-containing protein" evidence="1">
    <location>
        <begin position="21"/>
        <end position="409"/>
    </location>
</feature>
<dbReference type="InterPro" id="IPR011050">
    <property type="entry name" value="Pectin_lyase_fold/virulence"/>
</dbReference>
<proteinExistence type="predicted"/>
<dbReference type="Pfam" id="PF13229">
    <property type="entry name" value="Beta_helix"/>
    <property type="match status" value="1"/>
</dbReference>
<dbReference type="InterPro" id="IPR006626">
    <property type="entry name" value="PbH1"/>
</dbReference>
<dbReference type="SMART" id="SM00710">
    <property type="entry name" value="PbH1"/>
    <property type="match status" value="5"/>
</dbReference>
<dbReference type="Gene3D" id="2.160.20.10">
    <property type="entry name" value="Single-stranded right-handed beta-helix, Pectin lyase-like"/>
    <property type="match status" value="1"/>
</dbReference>
<dbReference type="SUPFAM" id="SSF51126">
    <property type="entry name" value="Pectin lyase-like"/>
    <property type="match status" value="1"/>
</dbReference>
<name>A0A4P8IHM3_9FIRM</name>
<feature type="domain" description="Right handed beta helix" evidence="2">
    <location>
        <begin position="149"/>
        <end position="312"/>
    </location>
</feature>
<reference evidence="3 4" key="1">
    <citation type="submission" date="2019-05" db="EMBL/GenBank/DDBJ databases">
        <title>Complete genome sequencing of Anaerostipes rhamnosivorans.</title>
        <authorList>
            <person name="Bui T.P.N."/>
            <person name="de Vos W.M."/>
        </authorList>
    </citation>
    <scope>NUCLEOTIDE SEQUENCE [LARGE SCALE GENOMIC DNA]</scope>
    <source>
        <strain evidence="3 4">1y2</strain>
    </source>
</reference>
<keyword evidence="4" id="KW-1185">Reference proteome</keyword>
<feature type="signal peptide" evidence="1">
    <location>
        <begin position="1"/>
        <end position="20"/>
    </location>
</feature>
<protein>
    <recommendedName>
        <fullName evidence="2">Right handed beta helix domain-containing protein</fullName>
    </recommendedName>
</protein>
<dbReference type="RefSeq" id="WP_137328866.1">
    <property type="nucleotide sequence ID" value="NZ_CP040058.1"/>
</dbReference>
<evidence type="ECO:0000313" key="4">
    <source>
        <dbReference type="Proteomes" id="UP000298653"/>
    </source>
</evidence>
<evidence type="ECO:0000259" key="2">
    <source>
        <dbReference type="Pfam" id="PF13229"/>
    </source>
</evidence>
<dbReference type="Proteomes" id="UP000298653">
    <property type="component" value="Chromosome"/>
</dbReference>